<comment type="similarity">
    <text evidence="4">Belongs to the arginase family.</text>
</comment>
<dbReference type="Gene3D" id="3.40.800.10">
    <property type="entry name" value="Ureohydrolase domain"/>
    <property type="match status" value="1"/>
</dbReference>
<protein>
    <submittedName>
        <fullName evidence="5">Arginase family protein</fullName>
    </submittedName>
</protein>
<dbReference type="PANTHER" id="PTHR43782">
    <property type="entry name" value="ARGINASE"/>
    <property type="match status" value="1"/>
</dbReference>
<keyword evidence="1" id="KW-0479">Metal-binding</keyword>
<name>A0A327N822_PSEFL</name>
<dbReference type="RefSeq" id="WP_111282431.1">
    <property type="nucleotide sequence ID" value="NZ_QLIN01000003.1"/>
</dbReference>
<gene>
    <name evidence="5" type="ORF">DOZ80_10415</name>
</gene>
<dbReference type="GO" id="GO:0030145">
    <property type="term" value="F:manganese ion binding"/>
    <property type="evidence" value="ECO:0007669"/>
    <property type="project" value="TreeGrafter"/>
</dbReference>
<evidence type="ECO:0000313" key="6">
    <source>
        <dbReference type="Proteomes" id="UP000249493"/>
    </source>
</evidence>
<evidence type="ECO:0000256" key="4">
    <source>
        <dbReference type="PROSITE-ProRule" id="PRU00742"/>
    </source>
</evidence>
<dbReference type="SUPFAM" id="SSF52768">
    <property type="entry name" value="Arginase/deacetylase"/>
    <property type="match status" value="1"/>
</dbReference>
<dbReference type="EMBL" id="QLIN01000003">
    <property type="protein sequence ID" value="RAI70873.1"/>
    <property type="molecule type" value="Genomic_DNA"/>
</dbReference>
<comment type="caution">
    <text evidence="5">The sequence shown here is derived from an EMBL/GenBank/DDBJ whole genome shotgun (WGS) entry which is preliminary data.</text>
</comment>
<sequence length="289" mass="31858">MTSRKPPLRLVFPQWQGGAREQYGIGAELLNWLAPKATGPVVRLEIPTPDAASLKEERGIMGRAQLLKQTDDARAVIEQHAPDRLIVLGGDCLVDLAPFAYLSEKYGDDFAILWVDAHPDILTPNEFNNAHAMVLGNLLGEGDEEFRSRVKVPVKPENVMYAGLEDPTEFERGFIDRLGLRSASGDDLRDSSQPIIDWLRSIKAKHVAVHFDLDVLSPSSFGSILFNNPDAPEGTYDGIARGKMTIPQVVRLLKDVSAETEVVAIGITEHFPWDAIALKKMMAELPLIG</sequence>
<dbReference type="CDD" id="cd09999">
    <property type="entry name" value="Arginase-like_1"/>
    <property type="match status" value="1"/>
</dbReference>
<evidence type="ECO:0000256" key="3">
    <source>
        <dbReference type="ARBA" id="ARBA00023211"/>
    </source>
</evidence>
<dbReference type="AlphaFoldDB" id="A0A327N822"/>
<keyword evidence="2" id="KW-0378">Hydrolase</keyword>
<proteinExistence type="inferred from homology"/>
<dbReference type="InterPro" id="IPR023696">
    <property type="entry name" value="Ureohydrolase_dom_sf"/>
</dbReference>
<dbReference type="Pfam" id="PF00491">
    <property type="entry name" value="Arginase"/>
    <property type="match status" value="1"/>
</dbReference>
<dbReference type="Proteomes" id="UP000249493">
    <property type="component" value="Unassembled WGS sequence"/>
</dbReference>
<evidence type="ECO:0000313" key="5">
    <source>
        <dbReference type="EMBL" id="RAI70873.1"/>
    </source>
</evidence>
<dbReference type="PROSITE" id="PS51409">
    <property type="entry name" value="ARGINASE_2"/>
    <property type="match status" value="1"/>
</dbReference>
<dbReference type="GO" id="GO:0005829">
    <property type="term" value="C:cytosol"/>
    <property type="evidence" value="ECO:0007669"/>
    <property type="project" value="TreeGrafter"/>
</dbReference>
<dbReference type="GO" id="GO:0004053">
    <property type="term" value="F:arginase activity"/>
    <property type="evidence" value="ECO:0007669"/>
    <property type="project" value="TreeGrafter"/>
</dbReference>
<organism evidence="5 6">
    <name type="scientific">Pseudomonas fluorescens</name>
    <dbReference type="NCBI Taxonomy" id="294"/>
    <lineage>
        <taxon>Bacteria</taxon>
        <taxon>Pseudomonadati</taxon>
        <taxon>Pseudomonadota</taxon>
        <taxon>Gammaproteobacteria</taxon>
        <taxon>Pseudomonadales</taxon>
        <taxon>Pseudomonadaceae</taxon>
        <taxon>Pseudomonas</taxon>
    </lineage>
</organism>
<evidence type="ECO:0000256" key="1">
    <source>
        <dbReference type="ARBA" id="ARBA00022723"/>
    </source>
</evidence>
<reference evidence="5 6" key="1">
    <citation type="submission" date="2018-06" db="EMBL/GenBank/DDBJ databases">
        <authorList>
            <person name="Zhirakovskaya E."/>
        </authorList>
    </citation>
    <scope>NUCLEOTIDE SEQUENCE [LARGE SCALE GENOMIC DNA]</scope>
    <source>
        <strain evidence="5 6">LY3</strain>
    </source>
</reference>
<dbReference type="PANTHER" id="PTHR43782:SF3">
    <property type="entry name" value="ARGINASE"/>
    <property type="match status" value="1"/>
</dbReference>
<keyword evidence="3" id="KW-0464">Manganese</keyword>
<evidence type="ECO:0000256" key="2">
    <source>
        <dbReference type="ARBA" id="ARBA00022801"/>
    </source>
</evidence>
<dbReference type="InterPro" id="IPR006035">
    <property type="entry name" value="Ureohydrolase"/>
</dbReference>
<accession>A0A327N822</accession>